<dbReference type="Proteomes" id="UP001557470">
    <property type="component" value="Unassembled WGS sequence"/>
</dbReference>
<dbReference type="SUPFAM" id="SSF57501">
    <property type="entry name" value="Cystine-knot cytokines"/>
    <property type="match status" value="1"/>
</dbReference>
<dbReference type="InterPro" id="IPR001839">
    <property type="entry name" value="TGF-b_C"/>
</dbReference>
<dbReference type="InterPro" id="IPR029034">
    <property type="entry name" value="Cystine-knot_cytokine"/>
</dbReference>
<evidence type="ECO:0000256" key="6">
    <source>
        <dbReference type="ARBA" id="ARBA00023157"/>
    </source>
</evidence>
<dbReference type="EMBL" id="JAGEUA010000006">
    <property type="protein sequence ID" value="KAL0973750.1"/>
    <property type="molecule type" value="Genomic_DNA"/>
</dbReference>
<keyword evidence="3" id="KW-0964">Secreted</keyword>
<evidence type="ECO:0000256" key="8">
    <source>
        <dbReference type="RuleBase" id="RU000354"/>
    </source>
</evidence>
<dbReference type="GO" id="GO:0005576">
    <property type="term" value="C:extracellular region"/>
    <property type="evidence" value="ECO:0007669"/>
    <property type="project" value="UniProtKB-SubCell"/>
</dbReference>
<evidence type="ECO:0000256" key="7">
    <source>
        <dbReference type="ARBA" id="ARBA00023180"/>
    </source>
</evidence>
<reference evidence="12 13" key="1">
    <citation type="submission" date="2024-06" db="EMBL/GenBank/DDBJ databases">
        <authorList>
            <person name="Pan Q."/>
            <person name="Wen M."/>
            <person name="Jouanno E."/>
            <person name="Zahm M."/>
            <person name="Klopp C."/>
            <person name="Cabau C."/>
            <person name="Louis A."/>
            <person name="Berthelot C."/>
            <person name="Parey E."/>
            <person name="Roest Crollius H."/>
            <person name="Montfort J."/>
            <person name="Robinson-Rechavi M."/>
            <person name="Bouchez O."/>
            <person name="Lampietro C."/>
            <person name="Lopez Roques C."/>
            <person name="Donnadieu C."/>
            <person name="Postlethwait J."/>
            <person name="Bobe J."/>
            <person name="Verreycken H."/>
            <person name="Guiguen Y."/>
        </authorList>
    </citation>
    <scope>NUCLEOTIDE SEQUENCE [LARGE SCALE GENOMIC DNA]</scope>
    <source>
        <strain evidence="12">Up_M1</strain>
        <tissue evidence="12">Testis</tissue>
    </source>
</reference>
<evidence type="ECO:0000313" key="13">
    <source>
        <dbReference type="Proteomes" id="UP001557470"/>
    </source>
</evidence>
<dbReference type="GO" id="GO:0008083">
    <property type="term" value="F:growth factor activity"/>
    <property type="evidence" value="ECO:0007669"/>
    <property type="project" value="UniProtKB-KW"/>
</dbReference>
<dbReference type="SMART" id="SM00204">
    <property type="entry name" value="TGFB"/>
    <property type="match status" value="1"/>
</dbReference>
<gene>
    <name evidence="12" type="ORF">UPYG_G00210440</name>
</gene>
<dbReference type="PANTHER" id="PTHR11848">
    <property type="entry name" value="TGF-BETA FAMILY"/>
    <property type="match status" value="1"/>
</dbReference>
<comment type="caution">
    <text evidence="12">The sequence shown here is derived from an EMBL/GenBank/DDBJ whole genome shotgun (WGS) entry which is preliminary data.</text>
</comment>
<dbReference type="Gene3D" id="2.10.90.10">
    <property type="entry name" value="Cystine-knot cytokines"/>
    <property type="match status" value="1"/>
</dbReference>
<evidence type="ECO:0000256" key="3">
    <source>
        <dbReference type="ARBA" id="ARBA00022525"/>
    </source>
</evidence>
<keyword evidence="10" id="KW-0472">Membrane</keyword>
<keyword evidence="7" id="KW-0325">Glycoprotein</keyword>
<evidence type="ECO:0000256" key="10">
    <source>
        <dbReference type="SAM" id="Phobius"/>
    </source>
</evidence>
<evidence type="ECO:0000313" key="12">
    <source>
        <dbReference type="EMBL" id="KAL0973750.1"/>
    </source>
</evidence>
<evidence type="ECO:0000256" key="2">
    <source>
        <dbReference type="ARBA" id="ARBA00006656"/>
    </source>
</evidence>
<dbReference type="PANTHER" id="PTHR11848:SF19">
    <property type="entry name" value="GROWTH_DIFFERENTIATION FACTOR 9"/>
    <property type="match status" value="1"/>
</dbReference>
<dbReference type="Pfam" id="PF00019">
    <property type="entry name" value="TGF_beta"/>
    <property type="match status" value="1"/>
</dbReference>
<organism evidence="12 13">
    <name type="scientific">Umbra pygmaea</name>
    <name type="common">Eastern mudminnow</name>
    <dbReference type="NCBI Taxonomy" id="75934"/>
    <lineage>
        <taxon>Eukaryota</taxon>
        <taxon>Metazoa</taxon>
        <taxon>Chordata</taxon>
        <taxon>Craniata</taxon>
        <taxon>Vertebrata</taxon>
        <taxon>Euteleostomi</taxon>
        <taxon>Actinopterygii</taxon>
        <taxon>Neopterygii</taxon>
        <taxon>Teleostei</taxon>
        <taxon>Protacanthopterygii</taxon>
        <taxon>Esociformes</taxon>
        <taxon>Umbridae</taxon>
        <taxon>Umbra</taxon>
    </lineage>
</organism>
<evidence type="ECO:0000256" key="4">
    <source>
        <dbReference type="ARBA" id="ARBA00022729"/>
    </source>
</evidence>
<dbReference type="InterPro" id="IPR015615">
    <property type="entry name" value="TGF-beta-rel"/>
</dbReference>
<keyword evidence="10" id="KW-1133">Transmembrane helix</keyword>
<evidence type="ECO:0000256" key="1">
    <source>
        <dbReference type="ARBA" id="ARBA00004613"/>
    </source>
</evidence>
<dbReference type="PROSITE" id="PS00250">
    <property type="entry name" value="TGF_BETA_1"/>
    <property type="match status" value="1"/>
</dbReference>
<evidence type="ECO:0000256" key="9">
    <source>
        <dbReference type="SAM" id="MobiDB-lite"/>
    </source>
</evidence>
<accession>A0ABD0WJN8</accession>
<keyword evidence="5 8" id="KW-0339">Growth factor</keyword>
<dbReference type="AlphaFoldDB" id="A0ABD0WJN8"/>
<feature type="region of interest" description="Disordered" evidence="9">
    <location>
        <begin position="304"/>
        <end position="326"/>
    </location>
</feature>
<evidence type="ECO:0000259" key="11">
    <source>
        <dbReference type="PROSITE" id="PS51362"/>
    </source>
</evidence>
<keyword evidence="13" id="KW-1185">Reference proteome</keyword>
<proteinExistence type="inferred from homology"/>
<feature type="compositionally biased region" description="Basic and acidic residues" evidence="9">
    <location>
        <begin position="304"/>
        <end position="313"/>
    </location>
</feature>
<comment type="similarity">
    <text evidence="2 8">Belongs to the TGF-beta family.</text>
</comment>
<feature type="domain" description="TGF-beta family profile" evidence="11">
    <location>
        <begin position="316"/>
        <end position="435"/>
    </location>
</feature>
<dbReference type="PROSITE" id="PS51362">
    <property type="entry name" value="TGF_BETA_2"/>
    <property type="match status" value="1"/>
</dbReference>
<keyword evidence="10" id="KW-0812">Transmembrane</keyword>
<comment type="subcellular location">
    <subcellularLocation>
        <location evidence="1">Secreted</location>
    </subcellularLocation>
</comment>
<dbReference type="FunFam" id="2.10.90.10:FF:000012">
    <property type="entry name" value="Growth/differentiation factor 9 (Predicted)"/>
    <property type="match status" value="1"/>
</dbReference>
<keyword evidence="6" id="KW-1015">Disulfide bond</keyword>
<protein>
    <recommendedName>
        <fullName evidence="11">TGF-beta family profile domain-containing protein</fullName>
    </recommendedName>
</protein>
<evidence type="ECO:0000256" key="5">
    <source>
        <dbReference type="ARBA" id="ARBA00023030"/>
    </source>
</evidence>
<name>A0ABD0WJN8_UMBPY</name>
<dbReference type="InterPro" id="IPR017948">
    <property type="entry name" value="TGFb_CS"/>
</dbReference>
<sequence length="435" mass="50436">METPQYLTIILKYWTIILTLLFIGGFSLGSSRSTSNLPDEFGDSMLNQHGHILSPLLNALRDKGDPWRDTTPRMKPESKYVRYMKRLYKLSLGQERSSDGNDHLYNTVRLITPRDECLQQSTDLFMQDISYNLDPVRDKEQLLKSVLLYSFDQEQATSITTQCYLDVKEPVSYDHCPLCSSPHYSVNFNFHTDRRSRRKWVEVDITGFLRPLIQSHKKDIHLIISLNCVEGGGEERSGRGPLELHLRSPSLLLYLNDTSELAHHRWPPASSTRLQGHPRSSNEMDTFESLADFKLEQRIWSERGSRWRRESPPKQKPKTSLPELHPSSEFQTSDCALYDFRVSFSELKLSDWIIFPHRYNPRYCKGSCPRSVGFFYGSPKHTFFQNIIYDRLDSSVPRPSCVPSDYIPLSVLTLEADSITYKEIDEMIATRCTCR</sequence>
<feature type="transmembrane region" description="Helical" evidence="10">
    <location>
        <begin position="6"/>
        <end position="28"/>
    </location>
</feature>
<keyword evidence="4" id="KW-0732">Signal</keyword>